<proteinExistence type="inferred from homology"/>
<dbReference type="InterPro" id="IPR016092">
    <property type="entry name" value="ATAP"/>
</dbReference>
<dbReference type="InterPro" id="IPR017870">
    <property type="entry name" value="FeS_cluster_insertion_CS"/>
</dbReference>
<dbReference type="PROSITE" id="PS01152">
    <property type="entry name" value="HESB"/>
    <property type="match status" value="1"/>
</dbReference>
<accession>A0A0B4XKD1</accession>
<dbReference type="Proteomes" id="UP000006764">
    <property type="component" value="Chromosome"/>
</dbReference>
<dbReference type="GO" id="GO:0005829">
    <property type="term" value="C:cytosol"/>
    <property type="evidence" value="ECO:0007669"/>
    <property type="project" value="TreeGrafter"/>
</dbReference>
<dbReference type="EMBL" id="CP004387">
    <property type="protein sequence ID" value="AJD47165.1"/>
    <property type="molecule type" value="Genomic_DNA"/>
</dbReference>
<dbReference type="PANTHER" id="PTHR10072:SF41">
    <property type="entry name" value="IRON-SULFUR CLUSTER ASSEMBLY 1 HOMOLOG, MITOCHONDRIAL"/>
    <property type="match status" value="1"/>
</dbReference>
<keyword evidence="4" id="KW-1185">Reference proteome</keyword>
<name>A0A0B4XKD1_9GAMM</name>
<dbReference type="AlphaFoldDB" id="A0A0B4XKD1"/>
<dbReference type="InterPro" id="IPR000361">
    <property type="entry name" value="ATAP_core_dom"/>
</dbReference>
<dbReference type="Pfam" id="PF01521">
    <property type="entry name" value="Fe-S_biosyn"/>
    <property type="match status" value="1"/>
</dbReference>
<dbReference type="RefSeq" id="WP_008738171.1">
    <property type="nucleotide sequence ID" value="NZ_CP004387.1"/>
</dbReference>
<dbReference type="OrthoDB" id="9801228at2"/>
<reference evidence="3 4" key="1">
    <citation type="journal article" date="2012" name="J. Bacteriol.">
        <title>Genome sequence of an alkane-degrading bacterium, Alcanivorax pacificus type strain W11-5, isolated from deep sea sediment.</title>
        <authorList>
            <person name="Lai Q."/>
            <person name="Shao Z."/>
        </authorList>
    </citation>
    <scope>NUCLEOTIDE SEQUENCE [LARGE SCALE GENOMIC DNA]</scope>
    <source>
        <strain evidence="3 4">W11-5</strain>
    </source>
</reference>
<feature type="domain" description="Core" evidence="2">
    <location>
        <begin position="14"/>
        <end position="114"/>
    </location>
</feature>
<sequence>MSVQTFVPGDARQVSMTATAEQQARREIAREQALGLRLAVKPSGCSGYKYVLEYVKQAEDDDHQVRIADGVVLFVDAKSLPLVKGTEIDYVTEGVNRFFRFRNPNSEGECGCGESFSVTA</sequence>
<dbReference type="NCBIfam" id="TIGR00049">
    <property type="entry name" value="iron-sulfur cluster assembly accessory protein"/>
    <property type="match status" value="1"/>
</dbReference>
<dbReference type="HOGENOM" id="CLU_069054_4_2_6"/>
<gene>
    <name evidence="3" type="ORF">S7S_03715</name>
</gene>
<dbReference type="Gene3D" id="2.60.300.12">
    <property type="entry name" value="HesB-like domain"/>
    <property type="match status" value="1"/>
</dbReference>
<evidence type="ECO:0000313" key="4">
    <source>
        <dbReference type="Proteomes" id="UP000006764"/>
    </source>
</evidence>
<evidence type="ECO:0000259" key="2">
    <source>
        <dbReference type="Pfam" id="PF01521"/>
    </source>
</evidence>
<organism evidence="3 4">
    <name type="scientific">Isoalcanivorax pacificus W11-5</name>
    <dbReference type="NCBI Taxonomy" id="391936"/>
    <lineage>
        <taxon>Bacteria</taxon>
        <taxon>Pseudomonadati</taxon>
        <taxon>Pseudomonadota</taxon>
        <taxon>Gammaproteobacteria</taxon>
        <taxon>Oceanospirillales</taxon>
        <taxon>Alcanivoracaceae</taxon>
        <taxon>Isoalcanivorax</taxon>
    </lineage>
</organism>
<comment type="similarity">
    <text evidence="1">Belongs to the HesB/IscA family.</text>
</comment>
<dbReference type="GO" id="GO:0051537">
    <property type="term" value="F:2 iron, 2 sulfur cluster binding"/>
    <property type="evidence" value="ECO:0007669"/>
    <property type="project" value="TreeGrafter"/>
</dbReference>
<protein>
    <submittedName>
        <fullName evidence="3">Iron-binding protein IscA</fullName>
    </submittedName>
</protein>
<dbReference type="InterPro" id="IPR050322">
    <property type="entry name" value="Fe-S_cluster_asmbl/transfer"/>
</dbReference>
<evidence type="ECO:0000313" key="3">
    <source>
        <dbReference type="EMBL" id="AJD47165.1"/>
    </source>
</evidence>
<dbReference type="InterPro" id="IPR035903">
    <property type="entry name" value="HesB-like_dom_sf"/>
</dbReference>
<dbReference type="STRING" id="391936.S7S_03715"/>
<dbReference type="GO" id="GO:0016226">
    <property type="term" value="P:iron-sulfur cluster assembly"/>
    <property type="evidence" value="ECO:0007669"/>
    <property type="project" value="InterPro"/>
</dbReference>
<evidence type="ECO:0000256" key="1">
    <source>
        <dbReference type="ARBA" id="ARBA00006718"/>
    </source>
</evidence>
<dbReference type="PANTHER" id="PTHR10072">
    <property type="entry name" value="IRON-SULFUR CLUSTER ASSEMBLY PROTEIN"/>
    <property type="match status" value="1"/>
</dbReference>
<dbReference type="SUPFAM" id="SSF89360">
    <property type="entry name" value="HesB-like domain"/>
    <property type="match status" value="1"/>
</dbReference>
<dbReference type="KEGG" id="apac:S7S_03715"/>